<sequence length="131" mass="14614">MNRWILGCWLLSGPVYVQAQVSAAKMMEVPPQRVSLAFPAQAGKPVLSFPGLLSIKGTSNRFPLVHLASATVAGSPKQIPPPPVYLMTPHSYYDQHFGFFCKQEWSWQKQTGIPVKIRLGSYDLTQRQEGK</sequence>
<reference evidence="2 3" key="1">
    <citation type="submission" date="2020-09" db="EMBL/GenBank/DDBJ databases">
        <title>Genome sequences of type strains of Chitinophaga qingshengii and Chitinophaga varians.</title>
        <authorList>
            <person name="Kittiwongwattana C."/>
        </authorList>
    </citation>
    <scope>NUCLEOTIDE SEQUENCE [LARGE SCALE GENOMIC DNA]</scope>
    <source>
        <strain evidence="2 3">JCM 30026</strain>
    </source>
</reference>
<name>A0ABR7TMD3_9BACT</name>
<keyword evidence="1" id="KW-0732">Signal</keyword>
<organism evidence="2 3">
    <name type="scientific">Chitinophaga qingshengii</name>
    <dbReference type="NCBI Taxonomy" id="1569794"/>
    <lineage>
        <taxon>Bacteria</taxon>
        <taxon>Pseudomonadati</taxon>
        <taxon>Bacteroidota</taxon>
        <taxon>Chitinophagia</taxon>
        <taxon>Chitinophagales</taxon>
        <taxon>Chitinophagaceae</taxon>
        <taxon>Chitinophaga</taxon>
    </lineage>
</organism>
<dbReference type="Proteomes" id="UP000659124">
    <property type="component" value="Unassembled WGS sequence"/>
</dbReference>
<evidence type="ECO:0000313" key="2">
    <source>
        <dbReference type="EMBL" id="MBC9931641.1"/>
    </source>
</evidence>
<feature type="signal peptide" evidence="1">
    <location>
        <begin position="1"/>
        <end position="19"/>
    </location>
</feature>
<gene>
    <name evidence="2" type="ORF">ICL07_14740</name>
</gene>
<feature type="chain" id="PRO_5046541385" evidence="1">
    <location>
        <begin position="20"/>
        <end position="131"/>
    </location>
</feature>
<dbReference type="RefSeq" id="WP_188088652.1">
    <property type="nucleotide sequence ID" value="NZ_JACVFC010000001.1"/>
</dbReference>
<protein>
    <submittedName>
        <fullName evidence="2">Uncharacterized protein</fullName>
    </submittedName>
</protein>
<proteinExistence type="predicted"/>
<keyword evidence="3" id="KW-1185">Reference proteome</keyword>
<accession>A0ABR7TMD3</accession>
<dbReference type="EMBL" id="JACVFC010000001">
    <property type="protein sequence ID" value="MBC9931641.1"/>
    <property type="molecule type" value="Genomic_DNA"/>
</dbReference>
<evidence type="ECO:0000313" key="3">
    <source>
        <dbReference type="Proteomes" id="UP000659124"/>
    </source>
</evidence>
<comment type="caution">
    <text evidence="2">The sequence shown here is derived from an EMBL/GenBank/DDBJ whole genome shotgun (WGS) entry which is preliminary data.</text>
</comment>
<evidence type="ECO:0000256" key="1">
    <source>
        <dbReference type="SAM" id="SignalP"/>
    </source>
</evidence>